<dbReference type="AlphaFoldDB" id="A0A8H3G859"/>
<reference evidence="2" key="1">
    <citation type="submission" date="2021-01" db="EMBL/GenBank/DDBJ databases">
        <authorList>
            <person name="Kaushik A."/>
        </authorList>
    </citation>
    <scope>NUCLEOTIDE SEQUENCE</scope>
    <source>
        <strain evidence="2">AG1-1C</strain>
    </source>
</reference>
<keyword evidence="1" id="KW-0175">Coiled coil</keyword>
<name>A0A8H3G859_9AGAM</name>
<evidence type="ECO:0008006" key="4">
    <source>
        <dbReference type="Google" id="ProtNLM"/>
    </source>
</evidence>
<protein>
    <recommendedName>
        <fullName evidence="4">Laminin domain protein</fullName>
    </recommendedName>
</protein>
<dbReference type="EMBL" id="CAJMWS010000421">
    <property type="protein sequence ID" value="CAE6443066.1"/>
    <property type="molecule type" value="Genomic_DNA"/>
</dbReference>
<evidence type="ECO:0000313" key="2">
    <source>
        <dbReference type="EMBL" id="CAE6443066.1"/>
    </source>
</evidence>
<dbReference type="Gene3D" id="1.10.287.950">
    <property type="entry name" value="Methyl-accepting chemotaxis protein"/>
    <property type="match status" value="1"/>
</dbReference>
<evidence type="ECO:0000313" key="3">
    <source>
        <dbReference type="Proteomes" id="UP000663846"/>
    </source>
</evidence>
<evidence type="ECO:0000256" key="1">
    <source>
        <dbReference type="SAM" id="Coils"/>
    </source>
</evidence>
<accession>A0A8H3G859</accession>
<dbReference type="Proteomes" id="UP000663846">
    <property type="component" value="Unassembled WGS sequence"/>
</dbReference>
<organism evidence="2 3">
    <name type="scientific">Rhizoctonia solani</name>
    <dbReference type="NCBI Taxonomy" id="456999"/>
    <lineage>
        <taxon>Eukaryota</taxon>
        <taxon>Fungi</taxon>
        <taxon>Dikarya</taxon>
        <taxon>Basidiomycota</taxon>
        <taxon>Agaricomycotina</taxon>
        <taxon>Agaricomycetes</taxon>
        <taxon>Cantharellales</taxon>
        <taxon>Ceratobasidiaceae</taxon>
        <taxon>Rhizoctonia</taxon>
    </lineage>
</organism>
<comment type="caution">
    <text evidence="2">The sequence shown here is derived from an EMBL/GenBank/DDBJ whole genome shotgun (WGS) entry which is preliminary data.</text>
</comment>
<gene>
    <name evidence="2" type="ORF">RDB_LOCUS133416</name>
</gene>
<sequence length="314" mass="34970">MTKLIVNQVYSPPELPQYLKEVCDLKPIVGTPTDDELIGIHSVIQVASKTVEIRGLGDSVLLARLSEHLFNAQMARHRSAYLDVVLPEHTTYTPQTLPTHVPVHLEPVSGVPSEEEVIKVQDALRSYQQFSNVPSMFNPHVNVQLSQYLFDIQMARYTQRARQSYAVRHENPSPIAIEPVADLAELSNAATNNVGTGASVSQLLGPGQAVQDGCIHDAIENSNRLAEQANKLTERANVLIEQSNELIQRSNKLSEQPNQLSEKFIEIFERINDHFERSNDLVGGLIKPTETIGDVLKTINRVLVRIQHAIVRVS</sequence>
<feature type="coiled-coil region" evidence="1">
    <location>
        <begin position="215"/>
        <end position="249"/>
    </location>
</feature>
<proteinExistence type="predicted"/>
<dbReference type="SUPFAM" id="SSF58104">
    <property type="entry name" value="Methyl-accepting chemotaxis protein (MCP) signaling domain"/>
    <property type="match status" value="1"/>
</dbReference>